<organism evidence="1">
    <name type="scientific">Zea mays</name>
    <name type="common">Maize</name>
    <dbReference type="NCBI Taxonomy" id="4577"/>
    <lineage>
        <taxon>Eukaryota</taxon>
        <taxon>Viridiplantae</taxon>
        <taxon>Streptophyta</taxon>
        <taxon>Embryophyta</taxon>
        <taxon>Tracheophyta</taxon>
        <taxon>Spermatophyta</taxon>
        <taxon>Magnoliopsida</taxon>
        <taxon>Liliopsida</taxon>
        <taxon>Poales</taxon>
        <taxon>Poaceae</taxon>
        <taxon>PACMAD clade</taxon>
        <taxon>Panicoideae</taxon>
        <taxon>Andropogonodae</taxon>
        <taxon>Andropogoneae</taxon>
        <taxon>Tripsacinae</taxon>
        <taxon>Zea</taxon>
    </lineage>
</organism>
<protein>
    <submittedName>
        <fullName evidence="1">Uncharacterized protein</fullName>
    </submittedName>
</protein>
<sequence length="99" mass="11135">MRDALRPSEFTCDCVGSRRMALTSRYSEDMDSFGVLVHGLTLNLGKTGVRCCNVHTNHALSWREGYILCSIVVFNQTCCFLPVVIFGDLTTSNYTFGWK</sequence>
<accession>A0A1D6P535</accession>
<dbReference type="EMBL" id="CM000785">
    <property type="protein sequence ID" value="AQL05074.1"/>
    <property type="molecule type" value="Genomic_DNA"/>
</dbReference>
<evidence type="ECO:0000313" key="1">
    <source>
        <dbReference type="EMBL" id="AQL05074.1"/>
    </source>
</evidence>
<name>A0A1D6P535_MAIZE</name>
<proteinExistence type="predicted"/>
<dbReference type="AlphaFoldDB" id="A0A1D6P535"/>
<reference evidence="1" key="1">
    <citation type="submission" date="2015-12" db="EMBL/GenBank/DDBJ databases">
        <title>Update maize B73 reference genome by single molecule sequencing technologies.</title>
        <authorList>
            <consortium name="Maize Genome Sequencing Project"/>
            <person name="Ware D."/>
        </authorList>
    </citation>
    <scope>NUCLEOTIDE SEQUENCE</scope>
    <source>
        <tissue evidence="1">Seedling</tissue>
    </source>
</reference>
<gene>
    <name evidence="1" type="ORF">ZEAMMB73_Zm00001d046828</name>
</gene>